<comment type="cofactor">
    <cofactor evidence="11">
        <name>Zn(2+)</name>
        <dbReference type="ChEBI" id="CHEBI:29105"/>
    </cofactor>
    <text evidence="11">Binds 2 Zn(2+) ions per subunit.</text>
</comment>
<organism evidence="14 15">
    <name type="scientific">Exocentrus adspersus</name>
    <dbReference type="NCBI Taxonomy" id="1586481"/>
    <lineage>
        <taxon>Eukaryota</taxon>
        <taxon>Metazoa</taxon>
        <taxon>Ecdysozoa</taxon>
        <taxon>Arthropoda</taxon>
        <taxon>Hexapoda</taxon>
        <taxon>Insecta</taxon>
        <taxon>Pterygota</taxon>
        <taxon>Neoptera</taxon>
        <taxon>Endopterygota</taxon>
        <taxon>Coleoptera</taxon>
        <taxon>Polyphaga</taxon>
        <taxon>Cucujiformia</taxon>
        <taxon>Chrysomeloidea</taxon>
        <taxon>Cerambycidae</taxon>
        <taxon>Lamiinae</taxon>
        <taxon>Acanthocinini</taxon>
        <taxon>Exocentrus</taxon>
    </lineage>
</organism>
<dbReference type="GO" id="GO:0046513">
    <property type="term" value="P:ceramide biosynthetic process"/>
    <property type="evidence" value="ECO:0007669"/>
    <property type="project" value="UniProtKB-ARBA"/>
</dbReference>
<evidence type="ECO:0000313" key="15">
    <source>
        <dbReference type="Proteomes" id="UP001159042"/>
    </source>
</evidence>
<dbReference type="GO" id="GO:0005764">
    <property type="term" value="C:lysosome"/>
    <property type="evidence" value="ECO:0007669"/>
    <property type="project" value="TreeGrafter"/>
</dbReference>
<comment type="caution">
    <text evidence="14">The sequence shown here is derived from an EMBL/GenBank/DDBJ whole genome shotgun (WGS) entry which is preliminary data.</text>
</comment>
<feature type="disulfide bond" evidence="12">
    <location>
        <begin position="540"/>
        <end position="544"/>
    </location>
</feature>
<proteinExistence type="inferred from homology"/>
<dbReference type="InterPro" id="IPR045473">
    <property type="entry name" value="ASM_C"/>
</dbReference>
<evidence type="ECO:0000259" key="13">
    <source>
        <dbReference type="PROSITE" id="PS50015"/>
    </source>
</evidence>
<dbReference type="EMBL" id="JANEYG010000020">
    <property type="protein sequence ID" value="KAJ8919135.1"/>
    <property type="molecule type" value="Genomic_DNA"/>
</dbReference>
<dbReference type="GO" id="GO:0046872">
    <property type="term" value="F:metal ion binding"/>
    <property type="evidence" value="ECO:0007669"/>
    <property type="project" value="UniProtKB-KW"/>
</dbReference>
<dbReference type="GO" id="GO:0006685">
    <property type="term" value="P:sphingomyelin catabolic process"/>
    <property type="evidence" value="ECO:0007669"/>
    <property type="project" value="InterPro"/>
</dbReference>
<evidence type="ECO:0000256" key="1">
    <source>
        <dbReference type="ARBA" id="ARBA00004613"/>
    </source>
</evidence>
<feature type="binding site" evidence="11">
    <location>
        <position position="416"/>
    </location>
    <ligand>
        <name>Zn(2+)</name>
        <dbReference type="ChEBI" id="CHEBI:29105"/>
        <label>2</label>
    </ligand>
</feature>
<evidence type="ECO:0000256" key="5">
    <source>
        <dbReference type="ARBA" id="ARBA00022729"/>
    </source>
</evidence>
<dbReference type="PIRSF" id="PIRSF000948">
    <property type="entry name" value="Sphingomy_PDE"/>
    <property type="match status" value="1"/>
</dbReference>
<keyword evidence="9" id="KW-0325">Glycoprotein</keyword>
<protein>
    <recommendedName>
        <fullName evidence="13">Saposin B-type domain-containing protein</fullName>
    </recommendedName>
</protein>
<dbReference type="InterPro" id="IPR041805">
    <property type="entry name" value="ASMase/PPN1_MPP"/>
</dbReference>
<evidence type="ECO:0000256" key="4">
    <source>
        <dbReference type="ARBA" id="ARBA00022723"/>
    </source>
</evidence>
<keyword evidence="5" id="KW-0732">Signal</keyword>
<dbReference type="Gene3D" id="3.60.21.10">
    <property type="match status" value="2"/>
</dbReference>
<feature type="binding site" evidence="11">
    <location>
        <position position="177"/>
    </location>
    <ligand>
        <name>Zn(2+)</name>
        <dbReference type="ChEBI" id="CHEBI:29105"/>
        <label>1</label>
    </ligand>
</feature>
<dbReference type="GO" id="GO:0005615">
    <property type="term" value="C:extracellular space"/>
    <property type="evidence" value="ECO:0007669"/>
    <property type="project" value="TreeGrafter"/>
</dbReference>
<evidence type="ECO:0000256" key="11">
    <source>
        <dbReference type="PIRSR" id="PIRSR000948-1"/>
    </source>
</evidence>
<feature type="non-terminal residue" evidence="14">
    <location>
        <position position="1"/>
    </location>
</feature>
<feature type="binding site" evidence="11">
    <location>
        <position position="382"/>
    </location>
    <ligand>
        <name>Zn(2+)</name>
        <dbReference type="ChEBI" id="CHEBI:29105"/>
        <label>2</label>
    </ligand>
</feature>
<feature type="binding site" evidence="11">
    <location>
        <position position="248"/>
    </location>
    <ligand>
        <name>Zn(2+)</name>
        <dbReference type="ChEBI" id="CHEBI:29105"/>
        <label>1</label>
    </ligand>
</feature>
<evidence type="ECO:0000256" key="7">
    <source>
        <dbReference type="ARBA" id="ARBA00022833"/>
    </source>
</evidence>
<dbReference type="InterPro" id="IPR008139">
    <property type="entry name" value="SaposinB_dom"/>
</dbReference>
<dbReference type="Pfam" id="PF00149">
    <property type="entry name" value="Metallophos"/>
    <property type="match status" value="1"/>
</dbReference>
<evidence type="ECO:0000256" key="3">
    <source>
        <dbReference type="ARBA" id="ARBA00022525"/>
    </source>
</evidence>
<dbReference type="InterPro" id="IPR004843">
    <property type="entry name" value="Calcineurin-like_PHP"/>
</dbReference>
<feature type="binding site" evidence="11">
    <location>
        <position position="288"/>
    </location>
    <ligand>
        <name>Zn(2+)</name>
        <dbReference type="ChEBI" id="CHEBI:29105"/>
        <label>2</label>
    </ligand>
</feature>
<dbReference type="GO" id="GO:0016020">
    <property type="term" value="C:membrane"/>
    <property type="evidence" value="ECO:0007669"/>
    <property type="project" value="GOC"/>
</dbReference>
<dbReference type="GO" id="GO:0061750">
    <property type="term" value="F:acid sphingomyelin phosphodiesterase activity"/>
    <property type="evidence" value="ECO:0007669"/>
    <property type="project" value="TreeGrafter"/>
</dbReference>
<evidence type="ECO:0000256" key="8">
    <source>
        <dbReference type="ARBA" id="ARBA00023157"/>
    </source>
</evidence>
<dbReference type="InterPro" id="IPR029052">
    <property type="entry name" value="Metallo-depent_PP-like"/>
</dbReference>
<dbReference type="PROSITE" id="PS50015">
    <property type="entry name" value="SAP_B"/>
    <property type="match status" value="1"/>
</dbReference>
<evidence type="ECO:0000256" key="10">
    <source>
        <dbReference type="ARBA" id="ARBA00047268"/>
    </source>
</evidence>
<name>A0AAV8VY32_9CUCU</name>
<keyword evidence="7 11" id="KW-0862">Zinc</keyword>
<keyword evidence="4 11" id="KW-0479">Metal-binding</keyword>
<dbReference type="SUPFAM" id="SSF56300">
    <property type="entry name" value="Metallo-dependent phosphatases"/>
    <property type="match status" value="1"/>
</dbReference>
<evidence type="ECO:0000256" key="6">
    <source>
        <dbReference type="ARBA" id="ARBA00022801"/>
    </source>
</evidence>
<keyword evidence="15" id="KW-1185">Reference proteome</keyword>
<feature type="binding site" evidence="11">
    <location>
        <position position="248"/>
    </location>
    <ligand>
        <name>Zn(2+)</name>
        <dbReference type="ChEBI" id="CHEBI:29105"/>
        <label>2</label>
    </ligand>
</feature>
<evidence type="ECO:0000256" key="9">
    <source>
        <dbReference type="ARBA" id="ARBA00023180"/>
    </source>
</evidence>
<comment type="similarity">
    <text evidence="2">Belongs to the acid sphingomyelinase family.</text>
</comment>
<keyword evidence="6" id="KW-0378">Hydrolase</keyword>
<dbReference type="AlphaFoldDB" id="A0AAV8VY32"/>
<dbReference type="PANTHER" id="PTHR10340">
    <property type="entry name" value="SPHINGOMYELIN PHOSPHODIESTERASE"/>
    <property type="match status" value="1"/>
</dbReference>
<keyword evidence="8 12" id="KW-1015">Disulfide bond</keyword>
<comment type="catalytic activity">
    <reaction evidence="10">
        <text>a sphingomyelin + H2O = phosphocholine + an N-acylsphing-4-enine + H(+)</text>
        <dbReference type="Rhea" id="RHEA:19253"/>
        <dbReference type="ChEBI" id="CHEBI:15377"/>
        <dbReference type="ChEBI" id="CHEBI:15378"/>
        <dbReference type="ChEBI" id="CHEBI:17636"/>
        <dbReference type="ChEBI" id="CHEBI:52639"/>
        <dbReference type="ChEBI" id="CHEBI:295975"/>
        <dbReference type="EC" id="3.1.4.12"/>
    </reaction>
    <physiologicalReaction direction="left-to-right" evidence="10">
        <dbReference type="Rhea" id="RHEA:19254"/>
    </physiologicalReaction>
</comment>
<reference evidence="14 15" key="1">
    <citation type="journal article" date="2023" name="Insect Mol. Biol.">
        <title>Genome sequencing provides insights into the evolution of gene families encoding plant cell wall-degrading enzymes in longhorned beetles.</title>
        <authorList>
            <person name="Shin N.R."/>
            <person name="Okamura Y."/>
            <person name="Kirsch R."/>
            <person name="Pauchet Y."/>
        </authorList>
    </citation>
    <scope>NUCLEOTIDE SEQUENCE [LARGE SCALE GENOMIC DNA]</scope>
    <source>
        <strain evidence="14">EAD_L_NR</strain>
    </source>
</reference>
<evidence type="ECO:0000256" key="12">
    <source>
        <dbReference type="PIRSR" id="PIRSR000948-2"/>
    </source>
</evidence>
<feature type="binding site" evidence="11">
    <location>
        <position position="179"/>
    </location>
    <ligand>
        <name>Zn(2+)</name>
        <dbReference type="ChEBI" id="CHEBI:29105"/>
        <label>1</label>
    </ligand>
</feature>
<gene>
    <name evidence="14" type="ORF">NQ315_012120</name>
</gene>
<keyword evidence="3" id="KW-0964">Secreted</keyword>
<dbReference type="InterPro" id="IPR011160">
    <property type="entry name" value="Sphingomy_PDE"/>
</dbReference>
<feature type="binding site" evidence="11">
    <location>
        <position position="418"/>
    </location>
    <ligand>
        <name>Zn(2+)</name>
        <dbReference type="ChEBI" id="CHEBI:29105"/>
        <label>1</label>
    </ligand>
</feature>
<comment type="subcellular location">
    <subcellularLocation>
        <location evidence="1">Secreted</location>
    </subcellularLocation>
</comment>
<sequence>ITVCNHLSRRVIPLGSIQEELARCFKIKAHTIMDQEKLQTILDNLNITQSKTKSFLADKTVCGICQLVVKNIQRGQLPIKVLGQAVCNIYMTLSTLTINDFCEEIIKIHLPILEYIVKHSKILDPELACSVLLQNKQCYYKKPALKWTLEAPSLSTFKIPQVQYQNRKPIKILHLSDVHITPDYQIGGVTKCGYPLCCKENLGNPIFGANAGAWGDYNCDSPPWLFGQVMSYINEVHKDIDLVYFTGDVIDHTVWQSSNEENSKVLYAVFKTFYETFPNTPVLSVIGNHEAAPLNVFPPPHDGIENSGFSNQWLYSLLSKLWSVWLPEKSLRTVEKQGYYSYVVNSKWLLYDTAFFNEQLQFLSRELVESEQNEQFVHIITHVPVGNKECIEPWEVSYNNLVNRFSHIIKGQFYGHTHTDELKIFYDENHLPVNVGYNGASLTPYTKYNPNYKVIVVDPNSYDILDIDTYYFNLTEANLHPYRIPDWKKLYSMKDAYGLDNLNPISFNKVATDMFTNDTLFKQYWRFYVRDGDDSLKEGCNEQCKKELACKIITTKSLKPELSECT</sequence>
<evidence type="ECO:0000256" key="2">
    <source>
        <dbReference type="ARBA" id="ARBA00008234"/>
    </source>
</evidence>
<feature type="disulfide bond" evidence="12">
    <location>
        <begin position="192"/>
        <end position="197"/>
    </location>
</feature>
<dbReference type="CDD" id="cd00842">
    <property type="entry name" value="MPP_ASMase"/>
    <property type="match status" value="1"/>
</dbReference>
<dbReference type="Proteomes" id="UP001159042">
    <property type="component" value="Unassembled WGS sequence"/>
</dbReference>
<evidence type="ECO:0000313" key="14">
    <source>
        <dbReference type="EMBL" id="KAJ8919135.1"/>
    </source>
</evidence>
<accession>A0AAV8VY32</accession>
<feature type="disulfide bond" evidence="12">
    <location>
        <begin position="198"/>
        <end position="219"/>
    </location>
</feature>
<dbReference type="PANTHER" id="PTHR10340:SF29">
    <property type="entry name" value="SPHINGOMYELIN PHOSPHODIESTERASE"/>
    <property type="match status" value="1"/>
</dbReference>
<feature type="domain" description="Saposin B-type" evidence="13">
    <location>
        <begin position="58"/>
        <end position="142"/>
    </location>
</feature>
<dbReference type="Pfam" id="PF19272">
    <property type="entry name" value="ASMase_C"/>
    <property type="match status" value="1"/>
</dbReference>